<dbReference type="Pfam" id="PF14683">
    <property type="entry name" value="CBM-like"/>
    <property type="match status" value="1"/>
</dbReference>
<dbReference type="PANTHER" id="PTHR36574">
    <property type="entry name" value="RHAMNOGALACTURONATE LYASE-RELATED"/>
    <property type="match status" value="1"/>
</dbReference>
<dbReference type="SUPFAM" id="SSF49785">
    <property type="entry name" value="Galactose-binding domain-like"/>
    <property type="match status" value="1"/>
</dbReference>
<keyword evidence="2" id="KW-0456">Lyase</keyword>
<evidence type="ECO:0000259" key="1">
    <source>
        <dbReference type="Pfam" id="PF14683"/>
    </source>
</evidence>
<protein>
    <submittedName>
        <fullName evidence="2">Polysaccharide lyase family protein</fullName>
    </submittedName>
</protein>
<keyword evidence="3" id="KW-1185">Reference proteome</keyword>
<evidence type="ECO:0000313" key="2">
    <source>
        <dbReference type="EMBL" id="WND16719.1"/>
    </source>
</evidence>
<sequence>MTTMHTSDARARPWATGVHTVGSSSPADFPCYQWADINNKLKIRFRLTQQQLASGHTLNIGITTAFANGRPRIRVNDWLSAVPQPAKEPTTRSLTVGSYRGNNHTYSYAIPASAWIKSATAYQELTIDIVSGSGGTAYLSPGVSYDAIELVP</sequence>
<name>A0ABY9U1R5_STRVL</name>
<accession>A0ABY9U1R5</accession>
<dbReference type="CDD" id="cd10317">
    <property type="entry name" value="RGL4_C"/>
    <property type="match status" value="1"/>
</dbReference>
<dbReference type="PANTHER" id="PTHR36574:SF1">
    <property type="entry name" value="RHAMNOGALACTURONATE LYASE-RELATED"/>
    <property type="match status" value="1"/>
</dbReference>
<evidence type="ECO:0000313" key="3">
    <source>
        <dbReference type="Proteomes" id="UP001249394"/>
    </source>
</evidence>
<dbReference type="EMBL" id="CP134213">
    <property type="protein sequence ID" value="WND16719.1"/>
    <property type="molecule type" value="Genomic_DNA"/>
</dbReference>
<dbReference type="Proteomes" id="UP001249394">
    <property type="component" value="Chromosome"/>
</dbReference>
<dbReference type="GO" id="GO:0016829">
    <property type="term" value="F:lyase activity"/>
    <property type="evidence" value="ECO:0007669"/>
    <property type="project" value="UniProtKB-KW"/>
</dbReference>
<gene>
    <name evidence="2" type="ORF">RI060_04785</name>
</gene>
<organism evidence="2 3">
    <name type="scientific">Streptomyces violaceus</name>
    <name type="common">Streptomyces venezuelae</name>
    <dbReference type="NCBI Taxonomy" id="1936"/>
    <lineage>
        <taxon>Bacteria</taxon>
        <taxon>Bacillati</taxon>
        <taxon>Actinomycetota</taxon>
        <taxon>Actinomycetes</taxon>
        <taxon>Kitasatosporales</taxon>
        <taxon>Streptomycetaceae</taxon>
        <taxon>Streptomyces</taxon>
    </lineage>
</organism>
<dbReference type="InterPro" id="IPR016590">
    <property type="entry name" value="Rhamnogalacturonase_B"/>
</dbReference>
<dbReference type="Gene3D" id="2.60.120.260">
    <property type="entry name" value="Galactose-binding domain-like"/>
    <property type="match status" value="1"/>
</dbReference>
<feature type="domain" description="Rhamnogalacturonan lyase" evidence="1">
    <location>
        <begin position="3"/>
        <end position="150"/>
    </location>
</feature>
<dbReference type="InterPro" id="IPR029411">
    <property type="entry name" value="RG-lyase_III"/>
</dbReference>
<reference evidence="2 3" key="1">
    <citation type="submission" date="2023-09" db="EMBL/GenBank/DDBJ databases">
        <title>The genome sequence of Streptomyces anthocyanicus.</title>
        <authorList>
            <person name="Mo P."/>
        </authorList>
    </citation>
    <scope>NUCLEOTIDE SEQUENCE [LARGE SCALE GENOMIC DNA]</scope>
    <source>
        <strain evidence="2 3">JCM 4387</strain>
    </source>
</reference>
<proteinExistence type="predicted"/>
<dbReference type="InterPro" id="IPR008979">
    <property type="entry name" value="Galactose-bd-like_sf"/>
</dbReference>